<dbReference type="PANTHER" id="PTHR42940">
    <property type="entry name" value="ALCOHOL DEHYDROGENASE 1-RELATED"/>
    <property type="match status" value="1"/>
</dbReference>
<evidence type="ECO:0000256" key="3">
    <source>
        <dbReference type="ARBA" id="ARBA00022723"/>
    </source>
</evidence>
<dbReference type="EC" id="1.1.1.1" evidence="2"/>
<evidence type="ECO:0000259" key="6">
    <source>
        <dbReference type="Pfam" id="PF00107"/>
    </source>
</evidence>
<dbReference type="EMBL" id="LSCV01000008">
    <property type="protein sequence ID" value="KXB42061.1"/>
    <property type="molecule type" value="Genomic_DNA"/>
</dbReference>
<dbReference type="SUPFAM" id="SSF51735">
    <property type="entry name" value="NAD(P)-binding Rossmann-fold domains"/>
    <property type="match status" value="1"/>
</dbReference>
<keyword evidence="4" id="KW-0862">Zinc</keyword>
<keyword evidence="5" id="KW-0560">Oxidoreductase</keyword>
<evidence type="ECO:0000256" key="5">
    <source>
        <dbReference type="ARBA" id="ARBA00023002"/>
    </source>
</evidence>
<evidence type="ECO:0000313" key="7">
    <source>
        <dbReference type="EMBL" id="KXB42061.1"/>
    </source>
</evidence>
<dbReference type="RefSeq" id="WP_315574143.1">
    <property type="nucleotide sequence ID" value="NZ_JARFNM010000001.1"/>
</dbReference>
<dbReference type="Gene3D" id="3.40.50.720">
    <property type="entry name" value="NAD(P)-binding Rossmann-like Domain"/>
    <property type="match status" value="1"/>
</dbReference>
<evidence type="ECO:0000256" key="4">
    <source>
        <dbReference type="ARBA" id="ARBA00022833"/>
    </source>
</evidence>
<dbReference type="PATRIC" id="fig|1497955.3.peg.517"/>
<comment type="caution">
    <text evidence="7">The sequence shown here is derived from an EMBL/GenBank/DDBJ whole genome shotgun (WGS) entry which is preliminary data.</text>
</comment>
<reference evidence="8" key="1">
    <citation type="submission" date="2016-01" db="EMBL/GenBank/DDBJ databases">
        <authorList>
            <person name="Mitreva M."/>
            <person name="Pepin K.H."/>
            <person name="Mihindukulasuriya K.A."/>
            <person name="Fulton R."/>
            <person name="Fronick C."/>
            <person name="O'Laughlin M."/>
            <person name="Miner T."/>
            <person name="Herter B."/>
            <person name="Rosa B.A."/>
            <person name="Cordes M."/>
            <person name="Tomlinson C."/>
            <person name="Wollam A."/>
            <person name="Palsikar V.B."/>
            <person name="Mardis E.R."/>
            <person name="Wilson R.K."/>
        </authorList>
    </citation>
    <scope>NUCLEOTIDE SEQUENCE [LARGE SCALE GENOMIC DNA]</scope>
    <source>
        <strain evidence="8">KA00274</strain>
    </source>
</reference>
<dbReference type="AlphaFoldDB" id="A0A133YFT5"/>
<dbReference type="GO" id="GO:0004022">
    <property type="term" value="F:alcohol dehydrogenase (NAD+) activity"/>
    <property type="evidence" value="ECO:0007669"/>
    <property type="project" value="UniProtKB-EC"/>
</dbReference>
<dbReference type="Pfam" id="PF00107">
    <property type="entry name" value="ADH_zinc_N"/>
    <property type="match status" value="1"/>
</dbReference>
<dbReference type="InterPro" id="IPR013149">
    <property type="entry name" value="ADH-like_C"/>
</dbReference>
<dbReference type="Gene3D" id="3.90.180.10">
    <property type="entry name" value="Medium-chain alcohol dehydrogenases, catalytic domain"/>
    <property type="match status" value="1"/>
</dbReference>
<gene>
    <name evidence="7" type="ORF">HMPREF1872_00536</name>
</gene>
<evidence type="ECO:0000256" key="1">
    <source>
        <dbReference type="ARBA" id="ARBA00001947"/>
    </source>
</evidence>
<proteinExistence type="predicted"/>
<dbReference type="InterPro" id="IPR036291">
    <property type="entry name" value="NAD(P)-bd_dom_sf"/>
</dbReference>
<name>A0A133YFT5_9FIRM</name>
<organism evidence="7 8">
    <name type="scientific">Amygdalobacter nucleatus</name>
    <dbReference type="NCBI Taxonomy" id="3029274"/>
    <lineage>
        <taxon>Bacteria</taxon>
        <taxon>Bacillati</taxon>
        <taxon>Bacillota</taxon>
        <taxon>Clostridia</taxon>
        <taxon>Eubacteriales</taxon>
        <taxon>Oscillospiraceae</taxon>
        <taxon>Amygdalobacter</taxon>
    </lineage>
</organism>
<feature type="domain" description="Alcohol dehydrogenase-like C-terminal" evidence="6">
    <location>
        <begin position="2"/>
        <end position="110"/>
    </location>
</feature>
<keyword evidence="3" id="KW-0479">Metal-binding</keyword>
<accession>A0A133YFT5</accession>
<protein>
    <recommendedName>
        <fullName evidence="2">alcohol dehydrogenase</fullName>
        <ecNumber evidence="2">1.1.1.1</ecNumber>
    </recommendedName>
</protein>
<dbReference type="STRING" id="1497955.HMPREF1872_00536"/>
<sequence length="150" mass="16123">MKVIAMDINDGQLEFARECGADICVNPNKEDVAKLAMDKVGVCHGAVVTAVNKAAFNTAVNAVRAGGCVVAVGLPVETMYLSIPRLVLDGIRVVGSLVGTRQDLAEAFQFGAECKVVPKCQMRQMKDINDIFYEVAAGKIRGRMVIDLKH</sequence>
<dbReference type="Proteomes" id="UP000070080">
    <property type="component" value="Unassembled WGS sequence"/>
</dbReference>
<evidence type="ECO:0000313" key="8">
    <source>
        <dbReference type="Proteomes" id="UP000070080"/>
    </source>
</evidence>
<dbReference type="GO" id="GO:0046872">
    <property type="term" value="F:metal ion binding"/>
    <property type="evidence" value="ECO:0007669"/>
    <property type="project" value="UniProtKB-KW"/>
</dbReference>
<comment type="cofactor">
    <cofactor evidence="1">
        <name>Zn(2+)</name>
        <dbReference type="ChEBI" id="CHEBI:29105"/>
    </cofactor>
</comment>
<keyword evidence="8" id="KW-1185">Reference proteome</keyword>
<dbReference type="PANTHER" id="PTHR42940:SF8">
    <property type="entry name" value="VACUOLAR PROTEIN SORTING-ASSOCIATED PROTEIN 11"/>
    <property type="match status" value="1"/>
</dbReference>
<evidence type="ECO:0000256" key="2">
    <source>
        <dbReference type="ARBA" id="ARBA00013190"/>
    </source>
</evidence>